<evidence type="ECO:0000313" key="1">
    <source>
        <dbReference type="EMBL" id="CAG8836340.1"/>
    </source>
</evidence>
<feature type="non-terminal residue" evidence="1">
    <location>
        <position position="82"/>
    </location>
</feature>
<dbReference type="EMBL" id="CAJVQB010053346">
    <property type="protein sequence ID" value="CAG8836340.1"/>
    <property type="molecule type" value="Genomic_DNA"/>
</dbReference>
<reference evidence="1 2" key="1">
    <citation type="submission" date="2021-06" db="EMBL/GenBank/DDBJ databases">
        <authorList>
            <person name="Kallberg Y."/>
            <person name="Tangrot J."/>
            <person name="Rosling A."/>
        </authorList>
    </citation>
    <scope>NUCLEOTIDE SEQUENCE [LARGE SCALE GENOMIC DNA]</scope>
    <source>
        <strain evidence="1 2">120-4 pot B 10/14</strain>
    </source>
</reference>
<name>A0ABN7WPX4_GIGMA</name>
<proteinExistence type="predicted"/>
<gene>
    <name evidence="1" type="ORF">GMARGA_LOCUS32989</name>
</gene>
<protein>
    <submittedName>
        <fullName evidence="1">30505_t:CDS:1</fullName>
    </submittedName>
</protein>
<comment type="caution">
    <text evidence="1">The sequence shown here is derived from an EMBL/GenBank/DDBJ whole genome shotgun (WGS) entry which is preliminary data.</text>
</comment>
<keyword evidence="2" id="KW-1185">Reference proteome</keyword>
<accession>A0ABN7WPX4</accession>
<organism evidence="1 2">
    <name type="scientific">Gigaspora margarita</name>
    <dbReference type="NCBI Taxonomy" id="4874"/>
    <lineage>
        <taxon>Eukaryota</taxon>
        <taxon>Fungi</taxon>
        <taxon>Fungi incertae sedis</taxon>
        <taxon>Mucoromycota</taxon>
        <taxon>Glomeromycotina</taxon>
        <taxon>Glomeromycetes</taxon>
        <taxon>Diversisporales</taxon>
        <taxon>Gigasporaceae</taxon>
        <taxon>Gigaspora</taxon>
    </lineage>
</organism>
<sequence length="82" mass="9845">MRSRNVPVESMTDEQFWSIIMTRTMKIIDDLFEARIRTREKICKSTTTTKMLEEKWSGPYKIHEVLGNGTYKLQTMDWREQV</sequence>
<dbReference type="Proteomes" id="UP000789901">
    <property type="component" value="Unassembled WGS sequence"/>
</dbReference>
<evidence type="ECO:0000313" key="2">
    <source>
        <dbReference type="Proteomes" id="UP000789901"/>
    </source>
</evidence>